<dbReference type="OrthoDB" id="7842549at2"/>
<keyword evidence="2" id="KW-1185">Reference proteome</keyword>
<dbReference type="Proteomes" id="UP000199239">
    <property type="component" value="Unassembled WGS sequence"/>
</dbReference>
<dbReference type="AlphaFoldDB" id="A0A1I6V648"/>
<sequence>MYEEFVIGGIWKGTCCLGDAVDNQLLKTWIKALVPVHTSFFEMQGWSFDPAAMPEDVEPFPGICLGDILAEELDADVPYGSLVVIRSKDAFPNLSKAAGTLVGEILLRVVGRGLFPLIDEDGLLYALGLSYYRAASADELVRLGMDPIAFRAGLSAVFTKYWAHPCEDICFFSSAVSPKNLPAQRREFIRRNMATPSLAALNDFDVMPTLNQWTLKLKMLVGGDPGRMSQPPLHGNVGIA</sequence>
<dbReference type="STRING" id="394264.SAMN04488040_3114"/>
<dbReference type="EMBL" id="FPAJ01000005">
    <property type="protein sequence ID" value="SFT09096.1"/>
    <property type="molecule type" value="Genomic_DNA"/>
</dbReference>
<evidence type="ECO:0000313" key="2">
    <source>
        <dbReference type="Proteomes" id="UP000199239"/>
    </source>
</evidence>
<gene>
    <name evidence="1" type="ORF">SAMN04488040_3114</name>
</gene>
<protein>
    <submittedName>
        <fullName evidence="1">Uncharacterized protein</fullName>
    </submittedName>
</protein>
<accession>A0A1I6V648</accession>
<evidence type="ECO:0000313" key="1">
    <source>
        <dbReference type="EMBL" id="SFT09096.1"/>
    </source>
</evidence>
<reference evidence="2" key="1">
    <citation type="submission" date="2016-10" db="EMBL/GenBank/DDBJ databases">
        <authorList>
            <person name="Varghese N."/>
            <person name="Submissions S."/>
        </authorList>
    </citation>
    <scope>NUCLEOTIDE SEQUENCE [LARGE SCALE GENOMIC DNA]</scope>
    <source>
        <strain evidence="2">DSM 23422</strain>
    </source>
</reference>
<proteinExistence type="predicted"/>
<name>A0A1I6V648_9RHOB</name>
<organism evidence="1 2">
    <name type="scientific">Sulfitobacter marinus</name>
    <dbReference type="NCBI Taxonomy" id="394264"/>
    <lineage>
        <taxon>Bacteria</taxon>
        <taxon>Pseudomonadati</taxon>
        <taxon>Pseudomonadota</taxon>
        <taxon>Alphaproteobacteria</taxon>
        <taxon>Rhodobacterales</taxon>
        <taxon>Roseobacteraceae</taxon>
        <taxon>Sulfitobacter</taxon>
    </lineage>
</organism>